<dbReference type="Gene3D" id="3.90.180.10">
    <property type="entry name" value="Medium-chain alcohol dehydrogenases, catalytic domain"/>
    <property type="match status" value="1"/>
</dbReference>
<dbReference type="FunFam" id="3.40.50.720:FF:000003">
    <property type="entry name" value="S-(hydroxymethyl)glutathione dehydrogenase"/>
    <property type="match status" value="1"/>
</dbReference>
<keyword evidence="3" id="KW-0479">Metal-binding</keyword>
<evidence type="ECO:0000256" key="2">
    <source>
        <dbReference type="ARBA" id="ARBA00011738"/>
    </source>
</evidence>
<evidence type="ECO:0000259" key="5">
    <source>
        <dbReference type="Pfam" id="PF00107"/>
    </source>
</evidence>
<evidence type="ECO:0000256" key="3">
    <source>
        <dbReference type="ARBA" id="ARBA00022723"/>
    </source>
</evidence>
<dbReference type="GO" id="GO:0051903">
    <property type="term" value="F:S-(hydroxymethyl)glutathione dehydrogenase [NAD(P)+] activity"/>
    <property type="evidence" value="ECO:0007669"/>
    <property type="project" value="TreeGrafter"/>
</dbReference>
<dbReference type="GO" id="GO:0008270">
    <property type="term" value="F:zinc ion binding"/>
    <property type="evidence" value="ECO:0007669"/>
    <property type="project" value="TreeGrafter"/>
</dbReference>
<gene>
    <name evidence="6" type="ORF">H5410_014441</name>
</gene>
<proteinExistence type="predicted"/>
<comment type="cofactor">
    <cofactor evidence="1">
        <name>Zn(2+)</name>
        <dbReference type="ChEBI" id="CHEBI:29105"/>
    </cofactor>
</comment>
<reference evidence="6 7" key="1">
    <citation type="submission" date="2020-09" db="EMBL/GenBank/DDBJ databases">
        <title>De no assembly of potato wild relative species, Solanum commersonii.</title>
        <authorList>
            <person name="Cho K."/>
        </authorList>
    </citation>
    <scope>NUCLEOTIDE SEQUENCE [LARGE SCALE GENOMIC DNA]</scope>
    <source>
        <strain evidence="6">LZ3.2</strain>
        <tissue evidence="6">Leaf</tissue>
    </source>
</reference>
<evidence type="ECO:0000313" key="6">
    <source>
        <dbReference type="EMBL" id="KAG5614617.1"/>
    </source>
</evidence>
<dbReference type="EMBL" id="JACXVP010000003">
    <property type="protein sequence ID" value="KAG5614617.1"/>
    <property type="molecule type" value="Genomic_DNA"/>
</dbReference>
<accession>A0A9J5ZQY8</accession>
<dbReference type="Proteomes" id="UP000824120">
    <property type="component" value="Chromosome 3"/>
</dbReference>
<sequence>MLQVVEGARSQEASKIIGVDINELKWGKGEAFGMTDFINPKESRTSISETIKDVIEGLGVDYVFECTGIPSMLNEAIEASKLGIETIVLIGVGNGLSSSFGGIRLHSDLPTLLHKCVNKEIQLDGLITHQVSLMEINQSFELLKDPTASKLL</sequence>
<dbReference type="Pfam" id="PF00107">
    <property type="entry name" value="ADH_zinc_N"/>
    <property type="match status" value="1"/>
</dbReference>
<protein>
    <recommendedName>
        <fullName evidence="5">Alcohol dehydrogenase-like C-terminal domain-containing protein</fullName>
    </recommendedName>
</protein>
<name>A0A9J5ZQY8_SOLCO</name>
<comment type="caution">
    <text evidence="6">The sequence shown here is derived from an EMBL/GenBank/DDBJ whole genome shotgun (WGS) entry which is preliminary data.</text>
</comment>
<dbReference type="SUPFAM" id="SSF50129">
    <property type="entry name" value="GroES-like"/>
    <property type="match status" value="1"/>
</dbReference>
<dbReference type="GO" id="GO:0046294">
    <property type="term" value="P:formaldehyde catabolic process"/>
    <property type="evidence" value="ECO:0007669"/>
    <property type="project" value="TreeGrafter"/>
</dbReference>
<evidence type="ECO:0000256" key="1">
    <source>
        <dbReference type="ARBA" id="ARBA00001947"/>
    </source>
</evidence>
<dbReference type="InterPro" id="IPR013149">
    <property type="entry name" value="ADH-like_C"/>
</dbReference>
<dbReference type="InterPro" id="IPR036291">
    <property type="entry name" value="NAD(P)-bd_dom_sf"/>
</dbReference>
<evidence type="ECO:0000313" key="7">
    <source>
        <dbReference type="Proteomes" id="UP000824120"/>
    </source>
</evidence>
<keyword evidence="7" id="KW-1185">Reference proteome</keyword>
<comment type="subunit">
    <text evidence="2">Homodimer.</text>
</comment>
<dbReference type="SUPFAM" id="SSF51735">
    <property type="entry name" value="NAD(P)-binding Rossmann-fold domains"/>
    <property type="match status" value="1"/>
</dbReference>
<dbReference type="OrthoDB" id="417550at2759"/>
<organism evidence="6 7">
    <name type="scientific">Solanum commersonii</name>
    <name type="common">Commerson's wild potato</name>
    <name type="synonym">Commerson's nightshade</name>
    <dbReference type="NCBI Taxonomy" id="4109"/>
    <lineage>
        <taxon>Eukaryota</taxon>
        <taxon>Viridiplantae</taxon>
        <taxon>Streptophyta</taxon>
        <taxon>Embryophyta</taxon>
        <taxon>Tracheophyta</taxon>
        <taxon>Spermatophyta</taxon>
        <taxon>Magnoliopsida</taxon>
        <taxon>eudicotyledons</taxon>
        <taxon>Gunneridae</taxon>
        <taxon>Pentapetalae</taxon>
        <taxon>asterids</taxon>
        <taxon>lamiids</taxon>
        <taxon>Solanales</taxon>
        <taxon>Solanaceae</taxon>
        <taxon>Solanoideae</taxon>
        <taxon>Solaneae</taxon>
        <taxon>Solanum</taxon>
    </lineage>
</organism>
<dbReference type="AlphaFoldDB" id="A0A9J5ZQY8"/>
<evidence type="ECO:0000256" key="4">
    <source>
        <dbReference type="ARBA" id="ARBA00022833"/>
    </source>
</evidence>
<dbReference type="InterPro" id="IPR011032">
    <property type="entry name" value="GroES-like_sf"/>
</dbReference>
<feature type="domain" description="Alcohol dehydrogenase-like C-terminal" evidence="5">
    <location>
        <begin position="4"/>
        <end position="103"/>
    </location>
</feature>
<dbReference type="PANTHER" id="PTHR43880">
    <property type="entry name" value="ALCOHOL DEHYDROGENASE"/>
    <property type="match status" value="1"/>
</dbReference>
<dbReference type="Gene3D" id="3.40.50.720">
    <property type="entry name" value="NAD(P)-binding Rossmann-like Domain"/>
    <property type="match status" value="1"/>
</dbReference>
<keyword evidence="4" id="KW-0862">Zinc</keyword>
<dbReference type="GO" id="GO:0005829">
    <property type="term" value="C:cytosol"/>
    <property type="evidence" value="ECO:0007669"/>
    <property type="project" value="TreeGrafter"/>
</dbReference>
<dbReference type="PANTHER" id="PTHR43880:SF38">
    <property type="entry name" value="ALCOHOL DEHYDROGENASE-RELATED"/>
    <property type="match status" value="1"/>
</dbReference>